<keyword evidence="8" id="KW-1185">Reference proteome</keyword>
<protein>
    <submittedName>
        <fullName evidence="7">BnaC05g26530D protein</fullName>
    </submittedName>
</protein>
<gene>
    <name evidence="7" type="primary">BnaC05g26530D</name>
    <name evidence="7" type="ORF">GSBRNA2T00124178001</name>
</gene>
<dbReference type="GO" id="GO:0050832">
    <property type="term" value="P:defense response to fungus"/>
    <property type="evidence" value="ECO:0007669"/>
    <property type="project" value="UniProtKB-KW"/>
</dbReference>
<dbReference type="Pfam" id="PF25052">
    <property type="entry name" value="AtDEF-like"/>
    <property type="match status" value="1"/>
</dbReference>
<name>A0A078F1L9_BRANA</name>
<dbReference type="EMBL" id="LK031977">
    <property type="protein sequence ID" value="CDY07291.1"/>
    <property type="molecule type" value="Genomic_DNA"/>
</dbReference>
<accession>A0A078F1L9</accession>
<comment type="similarity">
    <text evidence="1">Belongs to the DEFL family.</text>
</comment>
<keyword evidence="5" id="KW-1015">Disulfide bond</keyword>
<evidence type="ECO:0000256" key="3">
    <source>
        <dbReference type="ARBA" id="ARBA00022577"/>
    </source>
</evidence>
<evidence type="ECO:0000313" key="8">
    <source>
        <dbReference type="Proteomes" id="UP000028999"/>
    </source>
</evidence>
<evidence type="ECO:0000256" key="6">
    <source>
        <dbReference type="SAM" id="SignalP"/>
    </source>
</evidence>
<evidence type="ECO:0000256" key="1">
    <source>
        <dbReference type="ARBA" id="ARBA00006722"/>
    </source>
</evidence>
<evidence type="ECO:0000313" key="7">
    <source>
        <dbReference type="EMBL" id="CDY07291.1"/>
    </source>
</evidence>
<organism evidence="7 8">
    <name type="scientific">Brassica napus</name>
    <name type="common">Rape</name>
    <dbReference type="NCBI Taxonomy" id="3708"/>
    <lineage>
        <taxon>Eukaryota</taxon>
        <taxon>Viridiplantae</taxon>
        <taxon>Streptophyta</taxon>
        <taxon>Embryophyta</taxon>
        <taxon>Tracheophyta</taxon>
        <taxon>Spermatophyta</taxon>
        <taxon>Magnoliopsida</taxon>
        <taxon>eudicotyledons</taxon>
        <taxon>Gunneridae</taxon>
        <taxon>Pentapetalae</taxon>
        <taxon>rosids</taxon>
        <taxon>malvids</taxon>
        <taxon>Brassicales</taxon>
        <taxon>Brassicaceae</taxon>
        <taxon>Brassiceae</taxon>
        <taxon>Brassica</taxon>
    </lineage>
</organism>
<reference evidence="7 8" key="1">
    <citation type="journal article" date="2014" name="Science">
        <title>Plant genetics. Early allopolyploid evolution in the post-Neolithic Brassica napus oilseed genome.</title>
        <authorList>
            <person name="Chalhoub B."/>
            <person name="Denoeud F."/>
            <person name="Liu S."/>
            <person name="Parkin I.A."/>
            <person name="Tang H."/>
            <person name="Wang X."/>
            <person name="Chiquet J."/>
            <person name="Belcram H."/>
            <person name="Tong C."/>
            <person name="Samans B."/>
            <person name="Correa M."/>
            <person name="Da Silva C."/>
            <person name="Just J."/>
            <person name="Falentin C."/>
            <person name="Koh C.S."/>
            <person name="Le Clainche I."/>
            <person name="Bernard M."/>
            <person name="Bento P."/>
            <person name="Noel B."/>
            <person name="Labadie K."/>
            <person name="Alberti A."/>
            <person name="Charles M."/>
            <person name="Arnaud D."/>
            <person name="Guo H."/>
            <person name="Daviaud C."/>
            <person name="Alamery S."/>
            <person name="Jabbari K."/>
            <person name="Zhao M."/>
            <person name="Edger P.P."/>
            <person name="Chelaifa H."/>
            <person name="Tack D."/>
            <person name="Lassalle G."/>
            <person name="Mestiri I."/>
            <person name="Schnel N."/>
            <person name="Le Paslier M.C."/>
            <person name="Fan G."/>
            <person name="Renault V."/>
            <person name="Bayer P.E."/>
            <person name="Golicz A.A."/>
            <person name="Manoli S."/>
            <person name="Lee T.H."/>
            <person name="Thi V.H."/>
            <person name="Chalabi S."/>
            <person name="Hu Q."/>
            <person name="Fan C."/>
            <person name="Tollenaere R."/>
            <person name="Lu Y."/>
            <person name="Battail C."/>
            <person name="Shen J."/>
            <person name="Sidebottom C.H."/>
            <person name="Wang X."/>
            <person name="Canaguier A."/>
            <person name="Chauveau A."/>
            <person name="Berard A."/>
            <person name="Deniot G."/>
            <person name="Guan M."/>
            <person name="Liu Z."/>
            <person name="Sun F."/>
            <person name="Lim Y.P."/>
            <person name="Lyons E."/>
            <person name="Town C.D."/>
            <person name="Bancroft I."/>
            <person name="Wang X."/>
            <person name="Meng J."/>
            <person name="Ma J."/>
            <person name="Pires J.C."/>
            <person name="King G.J."/>
            <person name="Brunel D."/>
            <person name="Delourme R."/>
            <person name="Renard M."/>
            <person name="Aury J.M."/>
            <person name="Adams K.L."/>
            <person name="Batley J."/>
            <person name="Snowdon R.J."/>
            <person name="Tost J."/>
            <person name="Edwards D."/>
            <person name="Zhou Y."/>
            <person name="Hua W."/>
            <person name="Sharpe A.G."/>
            <person name="Paterson A.H."/>
            <person name="Guan C."/>
            <person name="Wincker P."/>
        </authorList>
    </citation>
    <scope>NUCLEOTIDE SEQUENCE [LARGE SCALE GENOMIC DNA]</scope>
    <source>
        <strain evidence="8">cv. Darmor-bzh</strain>
    </source>
</reference>
<dbReference type="PaxDb" id="3708-A0A078F1L9"/>
<feature type="chain" id="PRO_5001734236" evidence="6">
    <location>
        <begin position="29"/>
        <end position="117"/>
    </location>
</feature>
<dbReference type="InterPro" id="IPR010851">
    <property type="entry name" value="DEFL"/>
</dbReference>
<dbReference type="AlphaFoldDB" id="A0A078F1L9"/>
<evidence type="ECO:0000256" key="5">
    <source>
        <dbReference type="ARBA" id="ARBA00023157"/>
    </source>
</evidence>
<feature type="signal peptide" evidence="6">
    <location>
        <begin position="1"/>
        <end position="28"/>
    </location>
</feature>
<sequence length="117" mass="12862">MSTGKSLSLLFSLLMVFTLISHFPTISGKAGECVAQGQCLGEKPEKKCIAECISLNFKLGGICLKHANGPDRPISYICCCNRLLYIISQNKSSKPDQTLKFTNVLLKLTGLFTQYIK</sequence>
<evidence type="ECO:0000256" key="4">
    <source>
        <dbReference type="ARBA" id="ARBA00022821"/>
    </source>
</evidence>
<dbReference type="GO" id="GO:0031640">
    <property type="term" value="P:killing of cells of another organism"/>
    <property type="evidence" value="ECO:0007669"/>
    <property type="project" value="UniProtKB-KW"/>
</dbReference>
<dbReference type="Gramene" id="CDY07291">
    <property type="protein sequence ID" value="CDY07291"/>
    <property type="gene ID" value="GSBRNA2T00124178001"/>
</dbReference>
<keyword evidence="2" id="KW-0929">Antimicrobial</keyword>
<evidence type="ECO:0000256" key="2">
    <source>
        <dbReference type="ARBA" id="ARBA00022529"/>
    </source>
</evidence>
<keyword evidence="4" id="KW-0611">Plant defense</keyword>
<keyword evidence="3" id="KW-0295">Fungicide</keyword>
<keyword evidence="6" id="KW-0732">Signal</keyword>
<proteinExistence type="inferred from homology"/>
<dbReference type="Proteomes" id="UP000028999">
    <property type="component" value="Unassembled WGS sequence"/>
</dbReference>